<evidence type="ECO:0000313" key="2">
    <source>
        <dbReference type="Proteomes" id="UP000326678"/>
    </source>
</evidence>
<gene>
    <name evidence="1" type="ORF">GXM_02167</name>
</gene>
<reference evidence="1 2" key="1">
    <citation type="submission" date="2019-10" db="EMBL/GenBank/DDBJ databases">
        <title>Genomic and transcriptomic insights into the perfect genentic adaptation of a filamentous nitrogen-fixing cyanobacterium to rice fields.</title>
        <authorList>
            <person name="Chen Z."/>
        </authorList>
    </citation>
    <scope>NUCLEOTIDE SEQUENCE [LARGE SCALE GENOMIC DNA]</scope>
    <source>
        <strain evidence="1">CCNUC1</strain>
    </source>
</reference>
<accession>A0A5P8VW96</accession>
<sequence>MAMGGCLTAVKFQRAHKGKCDRVTLKLIANNITSLCNP</sequence>
<proteinExistence type="predicted"/>
<dbReference type="Proteomes" id="UP000326678">
    <property type="component" value="Chromosome Gxm1"/>
</dbReference>
<dbReference type="KEGG" id="nsh:GXM_02167"/>
<keyword evidence="2" id="KW-1185">Reference proteome</keyword>
<dbReference type="EMBL" id="CP045226">
    <property type="protein sequence ID" value="QFS44692.1"/>
    <property type="molecule type" value="Genomic_DNA"/>
</dbReference>
<name>A0A5P8VW96_9NOSO</name>
<protein>
    <submittedName>
        <fullName evidence="1">Uncharacterized protein</fullName>
    </submittedName>
</protein>
<organism evidence="1 2">
    <name type="scientific">Nostoc sphaeroides CCNUC1</name>
    <dbReference type="NCBI Taxonomy" id="2653204"/>
    <lineage>
        <taxon>Bacteria</taxon>
        <taxon>Bacillati</taxon>
        <taxon>Cyanobacteriota</taxon>
        <taxon>Cyanophyceae</taxon>
        <taxon>Nostocales</taxon>
        <taxon>Nostocaceae</taxon>
        <taxon>Nostoc</taxon>
    </lineage>
</organism>
<evidence type="ECO:0000313" key="1">
    <source>
        <dbReference type="EMBL" id="QFS44692.1"/>
    </source>
</evidence>
<dbReference type="AlphaFoldDB" id="A0A5P8VW96"/>